<feature type="transmembrane region" description="Helical" evidence="2">
    <location>
        <begin position="195"/>
        <end position="214"/>
    </location>
</feature>
<sequence length="613" mass="64813">MTDLSRRADGDDAPNGTTTDGTTTDGTANNGITTDGTTAESDRATSDQGDSATSDAGPVDRTPGHTGAGDDGVATPGRPRARRLLAATVTALAAALVLVALVAPSDVNGFSPGAFLRIPVEGLVAVALLLVLPARPRRVVATILGALLGLVLVLKVADLGFSLVLDRPFDLIADWTFLGAGAEFLSESYGPAAEVGAVALAVVAVLAVPLLVTLSARRLARVVAGHRMVSARATTALAAAWVVCAVLGAQIVPGVPVAADTVAAGLYDRARQVRAGLNDQETLNTQLAGDPFQNVPGDELLTALRGKDVLFTFVESYGRVALEDPDLAPEVDAVLDEGTRQLRAAGYGSRSAFLTSSTTGGGSWLAHATLMSGIRADNQLRYTNLVRSDHLTLNGAFKRAGWRTTLVMPALTRAWPEADFFSPDQVYGVKELGYRGPLFSFSSPPDQYTLSTFQRRERGPGHAPVMAEIPLLSSHIPWTPVPPLVDWDDVGDGSVYKGTARADRAKEGTREAYRQSVVYTLRTLISYVQRYGDENLVLVFLGDHQPARAVTGEGAGKDVPITVVAKDPAVLDRIAGWGWQDGLNPDPQAPVWPMESFRDRFLHAFGPKSTTHS</sequence>
<feature type="transmembrane region" description="Helical" evidence="2">
    <location>
        <begin position="139"/>
        <end position="157"/>
    </location>
</feature>
<feature type="transmembrane region" description="Helical" evidence="2">
    <location>
        <begin position="235"/>
        <end position="252"/>
    </location>
</feature>
<evidence type="ECO:0000313" key="4">
    <source>
        <dbReference type="Proteomes" id="UP000471364"/>
    </source>
</evidence>
<keyword evidence="2" id="KW-1133">Transmembrane helix</keyword>
<protein>
    <submittedName>
        <fullName evidence="3">Sulfatase</fullName>
    </submittedName>
</protein>
<accession>A0ABQ6UHM7</accession>
<gene>
    <name evidence="3" type="ORF">F6X54_13985</name>
</gene>
<feature type="region of interest" description="Disordered" evidence="1">
    <location>
        <begin position="1"/>
        <end position="77"/>
    </location>
</feature>
<evidence type="ECO:0000256" key="1">
    <source>
        <dbReference type="SAM" id="MobiDB-lite"/>
    </source>
</evidence>
<dbReference type="EMBL" id="WAAR01000053">
    <property type="protein sequence ID" value="KAB1113911.1"/>
    <property type="molecule type" value="Genomic_DNA"/>
</dbReference>
<dbReference type="Gene3D" id="3.40.720.10">
    <property type="entry name" value="Alkaline Phosphatase, subunit A"/>
    <property type="match status" value="1"/>
</dbReference>
<proteinExistence type="predicted"/>
<dbReference type="RefSeq" id="WP_151012941.1">
    <property type="nucleotide sequence ID" value="NZ_CBDRJL010000002.1"/>
</dbReference>
<name>A0ABQ6UHM7_9ACTN</name>
<feature type="transmembrane region" description="Helical" evidence="2">
    <location>
        <begin position="114"/>
        <end position="132"/>
    </location>
</feature>
<dbReference type="Proteomes" id="UP000471364">
    <property type="component" value="Unassembled WGS sequence"/>
</dbReference>
<feature type="transmembrane region" description="Helical" evidence="2">
    <location>
        <begin position="84"/>
        <end position="102"/>
    </location>
</feature>
<reference evidence="3 4" key="1">
    <citation type="submission" date="2019-09" db="EMBL/GenBank/DDBJ databases">
        <title>High taxonomic diversity of Micromonospora strains isolated from Medicago sativa nodules in different geographical locations.</title>
        <authorList>
            <person name="Martinez-Hidalgo P."/>
            <person name="Flores-Felix J.D."/>
            <person name="Velazquez E."/>
            <person name="Brau L."/>
            <person name="Trujillo M.E."/>
            <person name="Martinez-Molina E."/>
        </authorList>
    </citation>
    <scope>NUCLEOTIDE SEQUENCE [LARGE SCALE GENOMIC DNA]</scope>
    <source>
        <strain evidence="3 4">ALFB5</strain>
    </source>
</reference>
<dbReference type="SUPFAM" id="SSF53649">
    <property type="entry name" value="Alkaline phosphatase-like"/>
    <property type="match status" value="1"/>
</dbReference>
<feature type="compositionally biased region" description="Low complexity" evidence="1">
    <location>
        <begin position="13"/>
        <end position="39"/>
    </location>
</feature>
<keyword evidence="2" id="KW-0812">Transmembrane</keyword>
<keyword evidence="2" id="KW-0472">Membrane</keyword>
<organism evidence="3 4">
    <name type="scientific">Micromonospora aurantiaca</name>
    <name type="common">nom. illeg.</name>
    <dbReference type="NCBI Taxonomy" id="47850"/>
    <lineage>
        <taxon>Bacteria</taxon>
        <taxon>Bacillati</taxon>
        <taxon>Actinomycetota</taxon>
        <taxon>Actinomycetes</taxon>
        <taxon>Micromonosporales</taxon>
        <taxon>Micromonosporaceae</taxon>
        <taxon>Micromonospora</taxon>
    </lineage>
</organism>
<keyword evidence="4" id="KW-1185">Reference proteome</keyword>
<comment type="caution">
    <text evidence="3">The sequence shown here is derived from an EMBL/GenBank/DDBJ whole genome shotgun (WGS) entry which is preliminary data.</text>
</comment>
<evidence type="ECO:0000313" key="3">
    <source>
        <dbReference type="EMBL" id="KAB1113911.1"/>
    </source>
</evidence>
<feature type="compositionally biased region" description="Basic and acidic residues" evidence="1">
    <location>
        <begin position="1"/>
        <end position="10"/>
    </location>
</feature>
<dbReference type="InterPro" id="IPR017850">
    <property type="entry name" value="Alkaline_phosphatase_core_sf"/>
</dbReference>
<evidence type="ECO:0000256" key="2">
    <source>
        <dbReference type="SAM" id="Phobius"/>
    </source>
</evidence>